<dbReference type="CDD" id="cd03025">
    <property type="entry name" value="DsbA_FrnE_like"/>
    <property type="match status" value="1"/>
</dbReference>
<dbReference type="SUPFAM" id="SSF52833">
    <property type="entry name" value="Thioredoxin-like"/>
    <property type="match status" value="1"/>
</dbReference>
<evidence type="ECO:0000259" key="1">
    <source>
        <dbReference type="Pfam" id="PF01323"/>
    </source>
</evidence>
<organism evidence="2 3">
    <name type="scientific">Variovorax ureilyticus</name>
    <dbReference type="NCBI Taxonomy" id="1836198"/>
    <lineage>
        <taxon>Bacteria</taxon>
        <taxon>Pseudomonadati</taxon>
        <taxon>Pseudomonadota</taxon>
        <taxon>Betaproteobacteria</taxon>
        <taxon>Burkholderiales</taxon>
        <taxon>Comamonadaceae</taxon>
        <taxon>Variovorax</taxon>
    </lineage>
</organism>
<dbReference type="Proteomes" id="UP001365846">
    <property type="component" value="Unassembled WGS sequence"/>
</dbReference>
<accession>A0ABU8VEF3</accession>
<gene>
    <name evidence="2" type="ORF">WKW77_09465</name>
</gene>
<dbReference type="Pfam" id="PF01323">
    <property type="entry name" value="DSBA"/>
    <property type="match status" value="1"/>
</dbReference>
<evidence type="ECO:0000313" key="2">
    <source>
        <dbReference type="EMBL" id="MEJ8811294.1"/>
    </source>
</evidence>
<evidence type="ECO:0000313" key="3">
    <source>
        <dbReference type="Proteomes" id="UP001365846"/>
    </source>
</evidence>
<dbReference type="InterPro" id="IPR036249">
    <property type="entry name" value="Thioredoxin-like_sf"/>
</dbReference>
<dbReference type="Gene3D" id="3.40.30.10">
    <property type="entry name" value="Glutaredoxin"/>
    <property type="match status" value="1"/>
</dbReference>
<protein>
    <submittedName>
        <fullName evidence="2">DsbA family protein</fullName>
    </submittedName>
</protein>
<sequence>MTARRSPRQPTLHYIFDPLCGWCYAAAPLVDATRRISGLKVELHGGGMMTGPNRRPITPEWRSYVMPHDRRIAELSGQPFGAAYFDGLLNDEGAMLDSVPPLTAVLAAQAVADRGADMLSRVQRAHYVEGRRIAERPVLDGLAADIGLAPSTFATAFDELTGESTQRHIAHSRQWLARAGGRGFPTFALETPDARVMPIDAGRFLGQPDAWAAQLEQLVAQAL</sequence>
<dbReference type="InterPro" id="IPR001853">
    <property type="entry name" value="DSBA-like_thioredoxin_dom"/>
</dbReference>
<keyword evidence="3" id="KW-1185">Reference proteome</keyword>
<reference evidence="2 3" key="1">
    <citation type="submission" date="2024-03" db="EMBL/GenBank/DDBJ databases">
        <title>Novel species of the genus Variovorax.</title>
        <authorList>
            <person name="Liu Q."/>
            <person name="Xin Y.-H."/>
        </authorList>
    </citation>
    <scope>NUCLEOTIDE SEQUENCE [LARGE SCALE GENOMIC DNA]</scope>
    <source>
        <strain evidence="2 3">KACC 18899</strain>
    </source>
</reference>
<feature type="domain" description="DSBA-like thioredoxin" evidence="1">
    <location>
        <begin position="15"/>
        <end position="189"/>
    </location>
</feature>
<comment type="caution">
    <text evidence="2">The sequence shown here is derived from an EMBL/GenBank/DDBJ whole genome shotgun (WGS) entry which is preliminary data.</text>
</comment>
<name>A0ABU8VEF3_9BURK</name>
<proteinExistence type="predicted"/>
<dbReference type="EMBL" id="JBBKZU010000003">
    <property type="protein sequence ID" value="MEJ8811294.1"/>
    <property type="molecule type" value="Genomic_DNA"/>
</dbReference>
<dbReference type="RefSeq" id="WP_340356595.1">
    <property type="nucleotide sequence ID" value="NZ_JBBKZU010000003.1"/>
</dbReference>